<evidence type="ECO:0000313" key="3">
    <source>
        <dbReference type="Proteomes" id="UP000292927"/>
    </source>
</evidence>
<evidence type="ECO:0000256" key="1">
    <source>
        <dbReference type="SAM" id="Coils"/>
    </source>
</evidence>
<name>A0A4Q7PPM0_9FIRM</name>
<reference evidence="2 3" key="1">
    <citation type="submission" date="2019-02" db="EMBL/GenBank/DDBJ databases">
        <title>Genomic Encyclopedia of Type Strains, Phase IV (KMG-IV): sequencing the most valuable type-strain genomes for metagenomic binning, comparative biology and taxonomic classification.</title>
        <authorList>
            <person name="Goeker M."/>
        </authorList>
    </citation>
    <scope>NUCLEOTIDE SEQUENCE [LARGE SCALE GENOMIC DNA]</scope>
    <source>
        <strain evidence="2 3">DSM 29486</strain>
    </source>
</reference>
<dbReference type="AlphaFoldDB" id="A0A4Q7PPM0"/>
<dbReference type="SUPFAM" id="SSF88659">
    <property type="entry name" value="Sigma3 and sigma4 domains of RNA polymerase sigma factors"/>
    <property type="match status" value="1"/>
</dbReference>
<accession>A0A4Q7PPM0</accession>
<protein>
    <submittedName>
        <fullName evidence="2">Uncharacterized protein DUF1492</fullName>
    </submittedName>
</protein>
<comment type="caution">
    <text evidence="2">The sequence shown here is derived from an EMBL/GenBank/DDBJ whole genome shotgun (WGS) entry which is preliminary data.</text>
</comment>
<dbReference type="EMBL" id="SGXF01000001">
    <property type="protein sequence ID" value="RZT02961.1"/>
    <property type="molecule type" value="Genomic_DNA"/>
</dbReference>
<proteinExistence type="predicted"/>
<dbReference type="InterPro" id="IPR013324">
    <property type="entry name" value="RNA_pol_sigma_r3/r4-like"/>
</dbReference>
<sequence>MEQDMERKKDILKGCSRYDQDMKVLGKQLEKLEQDKDFQDGKYNSADYLRTYQKLRSEIEKIREQKIHQYSVIFQSINRLIDENEKQVLYLHYIEGMTWEQVCTEMNYCWCQVHRFHRKALGNLYI</sequence>
<keyword evidence="1" id="KW-0175">Coiled coil</keyword>
<dbReference type="InterPro" id="IPR010861">
    <property type="entry name" value="DUF1492"/>
</dbReference>
<dbReference type="Gene3D" id="1.20.140.160">
    <property type="match status" value="1"/>
</dbReference>
<organism evidence="2 3">
    <name type="scientific">Cuneatibacter caecimuris</name>
    <dbReference type="NCBI Taxonomy" id="1796618"/>
    <lineage>
        <taxon>Bacteria</taxon>
        <taxon>Bacillati</taxon>
        <taxon>Bacillota</taxon>
        <taxon>Clostridia</taxon>
        <taxon>Lachnospirales</taxon>
        <taxon>Lachnospiraceae</taxon>
        <taxon>Cuneatibacter</taxon>
    </lineage>
</organism>
<keyword evidence="3" id="KW-1185">Reference proteome</keyword>
<dbReference type="Proteomes" id="UP000292927">
    <property type="component" value="Unassembled WGS sequence"/>
</dbReference>
<dbReference type="RefSeq" id="WP_165388817.1">
    <property type="nucleotide sequence ID" value="NZ_SGXF01000001.1"/>
</dbReference>
<gene>
    <name evidence="2" type="ORF">EV209_1094</name>
</gene>
<evidence type="ECO:0000313" key="2">
    <source>
        <dbReference type="EMBL" id="RZT02961.1"/>
    </source>
</evidence>
<dbReference type="Pfam" id="PF07374">
    <property type="entry name" value="DUF1492"/>
    <property type="match status" value="1"/>
</dbReference>
<feature type="coiled-coil region" evidence="1">
    <location>
        <begin position="15"/>
        <end position="65"/>
    </location>
</feature>